<accession>A0A1H4BQL2</accession>
<keyword evidence="9" id="KW-1185">Reference proteome</keyword>
<feature type="transmembrane region" description="Helical" evidence="6">
    <location>
        <begin position="137"/>
        <end position="154"/>
    </location>
</feature>
<feature type="domain" description="O-antigen ligase-related" evidence="7">
    <location>
        <begin position="215"/>
        <end position="372"/>
    </location>
</feature>
<dbReference type="EMBL" id="FNRD01000005">
    <property type="protein sequence ID" value="SEA50429.1"/>
    <property type="molecule type" value="Genomic_DNA"/>
</dbReference>
<keyword evidence="5" id="KW-0802">TPR repeat</keyword>
<gene>
    <name evidence="8" type="ORF">SAMN05443667_10536</name>
</gene>
<feature type="transmembrane region" description="Helical" evidence="6">
    <location>
        <begin position="395"/>
        <end position="411"/>
    </location>
</feature>
<name>A0A1H4BQL2_9FLAO</name>
<comment type="subcellular location">
    <subcellularLocation>
        <location evidence="1">Membrane</location>
        <topology evidence="1">Multi-pass membrane protein</topology>
    </subcellularLocation>
</comment>
<feature type="repeat" description="TPR" evidence="5">
    <location>
        <begin position="660"/>
        <end position="693"/>
    </location>
</feature>
<dbReference type="GO" id="GO:0016020">
    <property type="term" value="C:membrane"/>
    <property type="evidence" value="ECO:0007669"/>
    <property type="project" value="UniProtKB-SubCell"/>
</dbReference>
<reference evidence="9" key="1">
    <citation type="submission" date="2016-10" db="EMBL/GenBank/DDBJ databases">
        <authorList>
            <person name="Varghese N."/>
            <person name="Submissions S."/>
        </authorList>
    </citation>
    <scope>NUCLEOTIDE SEQUENCE [LARGE SCALE GENOMIC DNA]</scope>
    <source>
        <strain evidence="9">DSM 22376</strain>
    </source>
</reference>
<feature type="transmembrane region" description="Helical" evidence="6">
    <location>
        <begin position="51"/>
        <end position="68"/>
    </location>
</feature>
<feature type="transmembrane region" description="Helical" evidence="6">
    <location>
        <begin position="453"/>
        <end position="473"/>
    </location>
</feature>
<keyword evidence="4 6" id="KW-0472">Membrane</keyword>
<dbReference type="SUPFAM" id="SSF48452">
    <property type="entry name" value="TPR-like"/>
    <property type="match status" value="2"/>
</dbReference>
<evidence type="ECO:0000256" key="1">
    <source>
        <dbReference type="ARBA" id="ARBA00004141"/>
    </source>
</evidence>
<evidence type="ECO:0000256" key="4">
    <source>
        <dbReference type="ARBA" id="ARBA00023136"/>
    </source>
</evidence>
<dbReference type="Proteomes" id="UP000198951">
    <property type="component" value="Unassembled WGS sequence"/>
</dbReference>
<dbReference type="PANTHER" id="PTHR37422:SF13">
    <property type="entry name" value="LIPOPOLYSACCHARIDE BIOSYNTHESIS PROTEIN PA4999-RELATED"/>
    <property type="match status" value="1"/>
</dbReference>
<evidence type="ECO:0000256" key="5">
    <source>
        <dbReference type="PROSITE-ProRule" id="PRU00339"/>
    </source>
</evidence>
<dbReference type="PANTHER" id="PTHR37422">
    <property type="entry name" value="TEICHURONIC ACID BIOSYNTHESIS PROTEIN TUAE"/>
    <property type="match status" value="1"/>
</dbReference>
<dbReference type="RefSeq" id="WP_091087822.1">
    <property type="nucleotide sequence ID" value="NZ_FNRD01000005.1"/>
</dbReference>
<keyword evidence="8" id="KW-0436">Ligase</keyword>
<protein>
    <submittedName>
        <fullName evidence="8">O-antigen ligase</fullName>
    </submittedName>
</protein>
<evidence type="ECO:0000256" key="2">
    <source>
        <dbReference type="ARBA" id="ARBA00022692"/>
    </source>
</evidence>
<feature type="transmembrane region" description="Helical" evidence="6">
    <location>
        <begin position="256"/>
        <end position="278"/>
    </location>
</feature>
<feature type="transmembrane region" description="Helical" evidence="6">
    <location>
        <begin position="89"/>
        <end position="108"/>
    </location>
</feature>
<evidence type="ECO:0000313" key="9">
    <source>
        <dbReference type="Proteomes" id="UP000198951"/>
    </source>
</evidence>
<dbReference type="GO" id="GO:0016874">
    <property type="term" value="F:ligase activity"/>
    <property type="evidence" value="ECO:0007669"/>
    <property type="project" value="UniProtKB-KW"/>
</dbReference>
<feature type="transmembrane region" description="Helical" evidence="6">
    <location>
        <begin position="209"/>
        <end position="225"/>
    </location>
</feature>
<keyword evidence="2 6" id="KW-0812">Transmembrane</keyword>
<dbReference type="InterPro" id="IPR019734">
    <property type="entry name" value="TPR_rpt"/>
</dbReference>
<dbReference type="SMART" id="SM00028">
    <property type="entry name" value="TPR"/>
    <property type="match status" value="4"/>
</dbReference>
<dbReference type="AlphaFoldDB" id="A0A1H4BQL2"/>
<dbReference type="PROSITE" id="PS50005">
    <property type="entry name" value="TPR"/>
    <property type="match status" value="1"/>
</dbReference>
<dbReference type="InterPro" id="IPR007016">
    <property type="entry name" value="O-antigen_ligase-rel_domated"/>
</dbReference>
<evidence type="ECO:0000256" key="3">
    <source>
        <dbReference type="ARBA" id="ARBA00022989"/>
    </source>
</evidence>
<feature type="transmembrane region" description="Helical" evidence="6">
    <location>
        <begin position="183"/>
        <end position="202"/>
    </location>
</feature>
<keyword evidence="3 6" id="KW-1133">Transmembrane helix</keyword>
<organism evidence="8 9">
    <name type="scientific">Flavobacterium gillisiae</name>
    <dbReference type="NCBI Taxonomy" id="150146"/>
    <lineage>
        <taxon>Bacteria</taxon>
        <taxon>Pseudomonadati</taxon>
        <taxon>Bacteroidota</taxon>
        <taxon>Flavobacteriia</taxon>
        <taxon>Flavobacteriales</taxon>
        <taxon>Flavobacteriaceae</taxon>
        <taxon>Flavobacterium</taxon>
    </lineage>
</organism>
<feature type="transmembrane region" description="Helical" evidence="6">
    <location>
        <begin position="114"/>
        <end position="132"/>
    </location>
</feature>
<dbReference type="Pfam" id="PF04932">
    <property type="entry name" value="Wzy_C"/>
    <property type="match status" value="1"/>
</dbReference>
<proteinExistence type="predicted"/>
<feature type="transmembrane region" description="Helical" evidence="6">
    <location>
        <begin position="365"/>
        <end position="383"/>
    </location>
</feature>
<evidence type="ECO:0000259" key="7">
    <source>
        <dbReference type="Pfam" id="PF04932"/>
    </source>
</evidence>
<dbReference type="OrthoDB" id="665122at2"/>
<evidence type="ECO:0000313" key="8">
    <source>
        <dbReference type="EMBL" id="SEA50429.1"/>
    </source>
</evidence>
<dbReference type="STRING" id="150146.SAMN05443667_10536"/>
<evidence type="ECO:0000256" key="6">
    <source>
        <dbReference type="SAM" id="Phobius"/>
    </source>
</evidence>
<dbReference type="InterPro" id="IPR051533">
    <property type="entry name" value="WaaL-like"/>
</dbReference>
<dbReference type="Pfam" id="PF14559">
    <property type="entry name" value="TPR_19"/>
    <property type="match status" value="1"/>
</dbReference>
<sequence>MKTKLVQNKSKVIDSKQDTNYFELITLFFISCFILIDFLPQFRSIEIIGPQYIYLSVLNLLIGIYFYKNPEQISIDLIQIFKKSYLIKAYLIFLLLSSASIFVAQNISLGVYSISRLFIGLCTLLNLSILLYKRLNLIYTISLIIGLSVFLQSINELYNFIQVAKAESIVDALGHLKGNTGNINIFSASLSIKIPFLLIGIVHFAKQKKWFLILSFLLATTLIFLSGSRSAFLSLTFETTIFLLFYSKIYPSKKIIISTLTTILLPIIISFFISNFIFKIGKDTGRYKSVTSRVSQITDAKDASINARLLYWDIAFQMIKEKPLMGIGLGNWLLESIPYERTISNDEIVSGHPHNDFLEIAAETGVLNGLIYFSLFIVALYMNFKNIIKAENTEVKMIALLALLLLVSYGIDATFNFPLYRTTMQFGFCLFIALSIVNNVNTNESTASFISKITATLIIIISLLTSFVSYGTFKAYQLENNINADFLKNQYTLSANSIANNLPQYPNVFTTGESFATYAGKYFIEEKNYEQALKYLAIGDKVNPNLGRTEYYKYILASANGQKDSAYYYAKKALDLRPRNKKYYSVAINSAIDLNDTLGILKIHTIYTQYNNTPEVWINTSSALNQLKYKNKNLVAFLDEGLKIFPNDSLLIERKKLFHQNIFEIQAIQFGNALKYDKALQSYKKALEAEPGNLIYVQNIGICYYNLKQYDNAITYLKRALDAPNLNDGKSEYLLGMSYFSIKNNEEGCKYLNLAKNKSYSNAADIVQQNCI</sequence>
<dbReference type="InterPro" id="IPR011990">
    <property type="entry name" value="TPR-like_helical_dom_sf"/>
</dbReference>
<dbReference type="Gene3D" id="1.25.40.10">
    <property type="entry name" value="Tetratricopeptide repeat domain"/>
    <property type="match status" value="1"/>
</dbReference>
<feature type="transmembrane region" description="Helical" evidence="6">
    <location>
        <begin position="21"/>
        <end position="39"/>
    </location>
</feature>